<protein>
    <recommendedName>
        <fullName evidence="1">FRG domain-containing protein</fullName>
    </recommendedName>
</protein>
<comment type="caution">
    <text evidence="2">The sequence shown here is derived from an EMBL/GenBank/DDBJ whole genome shotgun (WGS) entry which is preliminary data.</text>
</comment>
<dbReference type="RefSeq" id="WP_188412369.1">
    <property type="nucleotide sequence ID" value="NZ_BMDJ01000002.1"/>
</dbReference>
<dbReference type="SMART" id="SM00901">
    <property type="entry name" value="FRG"/>
    <property type="match status" value="1"/>
</dbReference>
<evidence type="ECO:0000313" key="3">
    <source>
        <dbReference type="Proteomes" id="UP000645390"/>
    </source>
</evidence>
<evidence type="ECO:0000259" key="1">
    <source>
        <dbReference type="SMART" id="SM00901"/>
    </source>
</evidence>
<evidence type="ECO:0000313" key="2">
    <source>
        <dbReference type="EMBL" id="GGI24387.1"/>
    </source>
</evidence>
<name>A0ABQ2BET2_9SPHI</name>
<feature type="domain" description="FRG" evidence="1">
    <location>
        <begin position="22"/>
        <end position="117"/>
    </location>
</feature>
<proteinExistence type="predicted"/>
<organism evidence="2 3">
    <name type="scientific">Pedobacter mendelii</name>
    <dbReference type="NCBI Taxonomy" id="1908240"/>
    <lineage>
        <taxon>Bacteria</taxon>
        <taxon>Pseudomonadati</taxon>
        <taxon>Bacteroidota</taxon>
        <taxon>Sphingobacteriia</taxon>
        <taxon>Sphingobacteriales</taxon>
        <taxon>Sphingobacteriaceae</taxon>
        <taxon>Pedobacter</taxon>
    </lineage>
</organism>
<dbReference type="EMBL" id="BMDJ01000002">
    <property type="protein sequence ID" value="GGI24387.1"/>
    <property type="molecule type" value="Genomic_DNA"/>
</dbReference>
<accession>A0ABQ2BET2</accession>
<reference evidence="3" key="1">
    <citation type="journal article" date="2019" name="Int. J. Syst. Evol. Microbiol.">
        <title>The Global Catalogue of Microorganisms (GCM) 10K type strain sequencing project: providing services to taxonomists for standard genome sequencing and annotation.</title>
        <authorList>
            <consortium name="The Broad Institute Genomics Platform"/>
            <consortium name="The Broad Institute Genome Sequencing Center for Infectious Disease"/>
            <person name="Wu L."/>
            <person name="Ma J."/>
        </authorList>
    </citation>
    <scope>NUCLEOTIDE SEQUENCE [LARGE SCALE GENOMIC DNA]</scope>
    <source>
        <strain evidence="3">CCM 8939</strain>
    </source>
</reference>
<gene>
    <name evidence="2" type="ORF">GCM10008119_12410</name>
</gene>
<sequence length="245" mass="28386">MNKEINSLSELITILKEDIGTYSEDVWFRGQDCFDWQLTPGLFRYTTEVSETSLLTRFKQSASLLIDTSPKDDFDWLFLMQHYGVPTRLLDWSESPLTSLYFAISDEEHDDKDSALWMLKPIELNKLANIKTTEKNYIPSFDDEYLTNYNIQNVNSNKKLEMSPVATIATRNNSRIQAQLGVFTIHHLDKKPLDEFCSNKEIIKYLIPKVSKSLLRKELDLLSVNKFSLFPELSSIGEILKKKLS</sequence>
<keyword evidence="3" id="KW-1185">Reference proteome</keyword>
<dbReference type="InterPro" id="IPR014966">
    <property type="entry name" value="FRG-dom"/>
</dbReference>
<dbReference type="Proteomes" id="UP000645390">
    <property type="component" value="Unassembled WGS sequence"/>
</dbReference>
<dbReference type="Pfam" id="PF08867">
    <property type="entry name" value="FRG"/>
    <property type="match status" value="1"/>
</dbReference>